<dbReference type="EMBL" id="HBUE01141154">
    <property type="protein sequence ID" value="CAG6500826.1"/>
    <property type="molecule type" value="Transcribed_RNA"/>
</dbReference>
<feature type="transmembrane region" description="Helical" evidence="2">
    <location>
        <begin position="40"/>
        <end position="60"/>
    </location>
</feature>
<organism evidence="3">
    <name type="scientific">Culex pipiens</name>
    <name type="common">House mosquito</name>
    <dbReference type="NCBI Taxonomy" id="7175"/>
    <lineage>
        <taxon>Eukaryota</taxon>
        <taxon>Metazoa</taxon>
        <taxon>Ecdysozoa</taxon>
        <taxon>Arthropoda</taxon>
        <taxon>Hexapoda</taxon>
        <taxon>Insecta</taxon>
        <taxon>Pterygota</taxon>
        <taxon>Neoptera</taxon>
        <taxon>Endopterygota</taxon>
        <taxon>Diptera</taxon>
        <taxon>Nematocera</taxon>
        <taxon>Culicoidea</taxon>
        <taxon>Culicidae</taxon>
        <taxon>Culicinae</taxon>
        <taxon>Culicini</taxon>
        <taxon>Culex</taxon>
        <taxon>Culex</taxon>
    </lineage>
</organism>
<protein>
    <submittedName>
        <fullName evidence="3">(northern house mosquito) hypothetical protein</fullName>
    </submittedName>
</protein>
<feature type="transmembrane region" description="Helical" evidence="2">
    <location>
        <begin position="12"/>
        <end position="34"/>
    </location>
</feature>
<keyword evidence="2" id="KW-1133">Transmembrane helix</keyword>
<name>A0A8D8D155_CULPI</name>
<proteinExistence type="predicted"/>
<evidence type="ECO:0000256" key="2">
    <source>
        <dbReference type="SAM" id="Phobius"/>
    </source>
</evidence>
<sequence length="148" mass="17609">MGQSSANLILMKICFFCKLLSSSIFFFLFLFFLVKRNDCTLLLMLFFLFSSPFFFYQFVLHKLIHQNKYRVQNQNLSSTNRHPVLDRSKRQPTSSTVPHTTPPLHRKPNNKLCSWSPTCACVRAYFDWLSLFFFHHHNYYRVPTVQPS</sequence>
<accession>A0A8D8D155</accession>
<evidence type="ECO:0000256" key="1">
    <source>
        <dbReference type="SAM" id="MobiDB-lite"/>
    </source>
</evidence>
<evidence type="ECO:0000313" key="3">
    <source>
        <dbReference type="EMBL" id="CAG6500826.1"/>
    </source>
</evidence>
<reference evidence="3" key="1">
    <citation type="submission" date="2021-05" db="EMBL/GenBank/DDBJ databases">
        <authorList>
            <person name="Alioto T."/>
            <person name="Alioto T."/>
            <person name="Gomez Garrido J."/>
        </authorList>
    </citation>
    <scope>NUCLEOTIDE SEQUENCE</scope>
</reference>
<feature type="compositionally biased region" description="Low complexity" evidence="1">
    <location>
        <begin position="92"/>
        <end position="103"/>
    </location>
</feature>
<dbReference type="AlphaFoldDB" id="A0A8D8D155"/>
<keyword evidence="2" id="KW-0472">Membrane</keyword>
<keyword evidence="2" id="KW-0812">Transmembrane</keyword>
<feature type="region of interest" description="Disordered" evidence="1">
    <location>
        <begin position="80"/>
        <end position="103"/>
    </location>
</feature>